<dbReference type="PANTHER" id="PTHR11361">
    <property type="entry name" value="DNA MISMATCH REPAIR PROTEIN MUTS FAMILY MEMBER"/>
    <property type="match status" value="1"/>
</dbReference>
<evidence type="ECO:0000256" key="2">
    <source>
        <dbReference type="ARBA" id="ARBA00022741"/>
    </source>
</evidence>
<dbReference type="GO" id="GO:0006298">
    <property type="term" value="P:mismatch repair"/>
    <property type="evidence" value="ECO:0007669"/>
    <property type="project" value="InterPro"/>
</dbReference>
<keyword evidence="5" id="KW-0238">DNA-binding</keyword>
<gene>
    <name evidence="9" type="ORF">METZ01_LOCUS513665</name>
</gene>
<accession>A0A383EVM4</accession>
<reference evidence="9" key="1">
    <citation type="submission" date="2018-05" db="EMBL/GenBank/DDBJ databases">
        <authorList>
            <person name="Lanie J.A."/>
            <person name="Ng W.-L."/>
            <person name="Kazmierczak K.M."/>
            <person name="Andrzejewski T.M."/>
            <person name="Davidsen T.M."/>
            <person name="Wayne K.J."/>
            <person name="Tettelin H."/>
            <person name="Glass J.I."/>
            <person name="Rusch D."/>
            <person name="Podicherti R."/>
            <person name="Tsui H.-C.T."/>
            <person name="Winkler M.E."/>
        </authorList>
    </citation>
    <scope>NUCLEOTIDE SEQUENCE</scope>
</reference>
<comment type="similarity">
    <text evidence="1">Belongs to the DNA mismatch repair MutS family.</text>
</comment>
<dbReference type="GO" id="GO:0005524">
    <property type="term" value="F:ATP binding"/>
    <property type="evidence" value="ECO:0007669"/>
    <property type="project" value="UniProtKB-KW"/>
</dbReference>
<feature type="domain" description="DNA mismatch repair protein MutS core" evidence="8">
    <location>
        <begin position="49"/>
        <end position="205"/>
    </location>
</feature>
<evidence type="ECO:0000256" key="3">
    <source>
        <dbReference type="ARBA" id="ARBA00022763"/>
    </source>
</evidence>
<name>A0A383EVM4_9ZZZZ</name>
<dbReference type="SUPFAM" id="SSF48334">
    <property type="entry name" value="DNA repair protein MutS, domain III"/>
    <property type="match status" value="1"/>
</dbReference>
<dbReference type="GO" id="GO:0030983">
    <property type="term" value="F:mismatched DNA binding"/>
    <property type="evidence" value="ECO:0007669"/>
    <property type="project" value="InterPro"/>
</dbReference>
<dbReference type="InterPro" id="IPR007696">
    <property type="entry name" value="DNA_mismatch_repair_MutS_core"/>
</dbReference>
<organism evidence="9">
    <name type="scientific">marine metagenome</name>
    <dbReference type="NCBI Taxonomy" id="408172"/>
    <lineage>
        <taxon>unclassified sequences</taxon>
        <taxon>metagenomes</taxon>
        <taxon>ecological metagenomes</taxon>
    </lineage>
</organism>
<dbReference type="GO" id="GO:0140664">
    <property type="term" value="F:ATP-dependent DNA damage sensor activity"/>
    <property type="evidence" value="ECO:0007669"/>
    <property type="project" value="InterPro"/>
</dbReference>
<evidence type="ECO:0000259" key="8">
    <source>
        <dbReference type="Pfam" id="PF05192"/>
    </source>
</evidence>
<dbReference type="Gene3D" id="1.10.1420.10">
    <property type="match status" value="1"/>
</dbReference>
<protein>
    <recommendedName>
        <fullName evidence="8">DNA mismatch repair protein MutS core domain-containing protein</fullName>
    </recommendedName>
</protein>
<evidence type="ECO:0000256" key="6">
    <source>
        <dbReference type="ARBA" id="ARBA00023204"/>
    </source>
</evidence>
<evidence type="ECO:0000256" key="1">
    <source>
        <dbReference type="ARBA" id="ARBA00006271"/>
    </source>
</evidence>
<dbReference type="InterPro" id="IPR036678">
    <property type="entry name" value="MutS_con_dom_sf"/>
</dbReference>
<keyword evidence="2" id="KW-0547">Nucleotide-binding</keyword>
<keyword evidence="3" id="KW-0227">DNA damage</keyword>
<dbReference type="InterPro" id="IPR036187">
    <property type="entry name" value="DNA_mismatch_repair_MutS_sf"/>
</dbReference>
<evidence type="ECO:0000256" key="4">
    <source>
        <dbReference type="ARBA" id="ARBA00022840"/>
    </source>
</evidence>
<feature type="non-terminal residue" evidence="9">
    <location>
        <position position="1"/>
    </location>
</feature>
<evidence type="ECO:0000256" key="5">
    <source>
        <dbReference type="ARBA" id="ARBA00023125"/>
    </source>
</evidence>
<sequence>YGVEEDKLAVASAGCALYYVNQNFKGRIQHITSLSLLQKEGIMGLDAFTIRNLELFQSLSSQGIHGTLVGTIDKTVTAAGSRLLKNWLRQPLTDPEKINERLDRITEFIKDDGMVQDIQAHLKETADIERILARIASGKASPRDIINLGMSLERIPIVKDSIHKKNKMITKLLLRCADTDKITLSILNTVKIDPPPTTKKGGYIRIGFLPELDELRQLSADASQWMSNM</sequence>
<dbReference type="AlphaFoldDB" id="A0A383EVM4"/>
<dbReference type="SUPFAM" id="SSF53150">
    <property type="entry name" value="DNA repair protein MutS, domain II"/>
    <property type="match status" value="1"/>
</dbReference>
<comment type="function">
    <text evidence="7">This protein is involved in the repair of mismatches in DNA. It is possible that it carries out the mismatch recognition step. This protein has a weak ATPase activity.</text>
</comment>
<keyword evidence="4" id="KW-0067">ATP-binding</keyword>
<dbReference type="PANTHER" id="PTHR11361:SF34">
    <property type="entry name" value="DNA MISMATCH REPAIR PROTEIN MSH1, MITOCHONDRIAL"/>
    <property type="match status" value="1"/>
</dbReference>
<dbReference type="InterPro" id="IPR045076">
    <property type="entry name" value="MutS"/>
</dbReference>
<feature type="non-terminal residue" evidence="9">
    <location>
        <position position="229"/>
    </location>
</feature>
<evidence type="ECO:0000256" key="7">
    <source>
        <dbReference type="ARBA" id="ARBA00024647"/>
    </source>
</evidence>
<dbReference type="FunFam" id="1.10.1420.10:FF:000001">
    <property type="entry name" value="DNA mismatch repair protein MutS"/>
    <property type="match status" value="1"/>
</dbReference>
<keyword evidence="6" id="KW-0234">DNA repair</keyword>
<proteinExistence type="inferred from homology"/>
<dbReference type="Pfam" id="PF05192">
    <property type="entry name" value="MutS_III"/>
    <property type="match status" value="1"/>
</dbReference>
<dbReference type="EMBL" id="UINC01229195">
    <property type="protein sequence ID" value="SVE60811.1"/>
    <property type="molecule type" value="Genomic_DNA"/>
</dbReference>
<evidence type="ECO:0000313" key="9">
    <source>
        <dbReference type="EMBL" id="SVE60811.1"/>
    </source>
</evidence>
<dbReference type="GO" id="GO:0005829">
    <property type="term" value="C:cytosol"/>
    <property type="evidence" value="ECO:0007669"/>
    <property type="project" value="TreeGrafter"/>
</dbReference>